<keyword evidence="21" id="KW-0479">Metal-binding</keyword>
<proteinExistence type="predicted"/>
<dbReference type="Gene3D" id="3.30.200.20">
    <property type="entry name" value="Phosphorylase Kinase, domain 1"/>
    <property type="match status" value="1"/>
</dbReference>
<dbReference type="PRINTS" id="PR00109">
    <property type="entry name" value="TYRKINASE"/>
</dbReference>
<dbReference type="PROSITE" id="PS00107">
    <property type="entry name" value="PROTEIN_KINASE_ATP"/>
    <property type="match status" value="1"/>
</dbReference>
<evidence type="ECO:0000313" key="29">
    <source>
        <dbReference type="Proteomes" id="UP000735302"/>
    </source>
</evidence>
<feature type="domain" description="Ig-like" evidence="27">
    <location>
        <begin position="46"/>
        <end position="161"/>
    </location>
</feature>
<evidence type="ECO:0000256" key="6">
    <source>
        <dbReference type="ARBA" id="ARBA00022729"/>
    </source>
</evidence>
<evidence type="ECO:0000259" key="26">
    <source>
        <dbReference type="PROSITE" id="PS50011"/>
    </source>
</evidence>
<evidence type="ECO:0000313" key="28">
    <source>
        <dbReference type="EMBL" id="GFO10561.1"/>
    </source>
</evidence>
<dbReference type="Pfam" id="PF07714">
    <property type="entry name" value="PK_Tyr_Ser-Thr"/>
    <property type="match status" value="1"/>
</dbReference>
<dbReference type="InterPro" id="IPR008266">
    <property type="entry name" value="Tyr_kinase_AS"/>
</dbReference>
<evidence type="ECO:0000256" key="18">
    <source>
        <dbReference type="ARBA" id="ARBA00051243"/>
    </source>
</evidence>
<accession>A0AAV4AVJ2</accession>
<feature type="domain" description="Protein kinase" evidence="26">
    <location>
        <begin position="487"/>
        <end position="783"/>
    </location>
</feature>
<keyword evidence="4" id="KW-0808">Transferase</keyword>
<dbReference type="InterPro" id="IPR050122">
    <property type="entry name" value="RTK"/>
</dbReference>
<keyword evidence="13" id="KW-0829">Tyrosine-protein kinase</keyword>
<keyword evidence="12 25" id="KW-0472">Membrane</keyword>
<dbReference type="InterPro" id="IPR020635">
    <property type="entry name" value="Tyr_kinase_cat_dom"/>
</dbReference>
<dbReference type="Pfam" id="PF07679">
    <property type="entry name" value="I-set"/>
    <property type="match status" value="1"/>
</dbReference>
<comment type="catalytic activity">
    <reaction evidence="18">
        <text>L-tyrosyl-[protein] + ATP = O-phospho-L-tyrosyl-[protein] + ADP + H(+)</text>
        <dbReference type="Rhea" id="RHEA:10596"/>
        <dbReference type="Rhea" id="RHEA-COMP:10136"/>
        <dbReference type="Rhea" id="RHEA-COMP:20101"/>
        <dbReference type="ChEBI" id="CHEBI:15378"/>
        <dbReference type="ChEBI" id="CHEBI:30616"/>
        <dbReference type="ChEBI" id="CHEBI:46858"/>
        <dbReference type="ChEBI" id="CHEBI:61978"/>
        <dbReference type="ChEBI" id="CHEBI:456216"/>
        <dbReference type="EC" id="2.7.10.1"/>
    </reaction>
</comment>
<feature type="site" description="Important for interaction with phosphotyrosine-binding proteins" evidence="22">
    <location>
        <position position="790"/>
    </location>
</feature>
<dbReference type="GO" id="GO:0043235">
    <property type="term" value="C:receptor complex"/>
    <property type="evidence" value="ECO:0007669"/>
    <property type="project" value="TreeGrafter"/>
</dbReference>
<dbReference type="InterPro" id="IPR003598">
    <property type="entry name" value="Ig_sub2"/>
</dbReference>
<evidence type="ECO:0000256" key="23">
    <source>
        <dbReference type="PROSITE-ProRule" id="PRU10141"/>
    </source>
</evidence>
<feature type="binding site" evidence="20">
    <location>
        <begin position="494"/>
        <end position="501"/>
    </location>
    <ligand>
        <name>ATP</name>
        <dbReference type="ChEBI" id="CHEBI:30616"/>
    </ligand>
</feature>
<dbReference type="Proteomes" id="UP000735302">
    <property type="component" value="Unassembled WGS sequence"/>
</dbReference>
<evidence type="ECO:0000256" key="14">
    <source>
        <dbReference type="ARBA" id="ARBA00023157"/>
    </source>
</evidence>
<evidence type="ECO:0000256" key="8">
    <source>
        <dbReference type="ARBA" id="ARBA00022741"/>
    </source>
</evidence>
<dbReference type="InterPro" id="IPR003599">
    <property type="entry name" value="Ig_sub"/>
</dbReference>
<dbReference type="SMART" id="SM00408">
    <property type="entry name" value="IGc2"/>
    <property type="match status" value="3"/>
</dbReference>
<dbReference type="Gene3D" id="2.60.40.10">
    <property type="entry name" value="Immunoglobulins"/>
    <property type="match status" value="3"/>
</dbReference>
<feature type="binding site" evidence="20 23">
    <location>
        <position position="521"/>
    </location>
    <ligand>
        <name>ATP</name>
        <dbReference type="ChEBI" id="CHEBI:30616"/>
    </ligand>
</feature>
<dbReference type="FunFam" id="1.10.510.10:FF:000554">
    <property type="entry name" value="Predicted protein"/>
    <property type="match status" value="1"/>
</dbReference>
<evidence type="ECO:0000256" key="7">
    <source>
        <dbReference type="ARBA" id="ARBA00022737"/>
    </source>
</evidence>
<evidence type="ECO:0000256" key="16">
    <source>
        <dbReference type="ARBA" id="ARBA00023180"/>
    </source>
</evidence>
<evidence type="ECO:0000256" key="21">
    <source>
        <dbReference type="PIRSR" id="PIRSR000615-3"/>
    </source>
</evidence>
<evidence type="ECO:0000256" key="11">
    <source>
        <dbReference type="ARBA" id="ARBA00022989"/>
    </source>
</evidence>
<evidence type="ECO:0000256" key="10">
    <source>
        <dbReference type="ARBA" id="ARBA00022840"/>
    </source>
</evidence>
<reference evidence="28 29" key="1">
    <citation type="journal article" date="2021" name="Elife">
        <title>Chloroplast acquisition without the gene transfer in kleptoplastic sea slugs, Plakobranchus ocellatus.</title>
        <authorList>
            <person name="Maeda T."/>
            <person name="Takahashi S."/>
            <person name="Yoshida T."/>
            <person name="Shimamura S."/>
            <person name="Takaki Y."/>
            <person name="Nagai Y."/>
            <person name="Toyoda A."/>
            <person name="Suzuki Y."/>
            <person name="Arimoto A."/>
            <person name="Ishii H."/>
            <person name="Satoh N."/>
            <person name="Nishiyama T."/>
            <person name="Hasebe M."/>
            <person name="Maruyama T."/>
            <person name="Minagawa J."/>
            <person name="Obokata J."/>
            <person name="Shigenobu S."/>
        </authorList>
    </citation>
    <scope>NUCLEOTIDE SEQUENCE [LARGE SCALE GENOMIC DNA]</scope>
</reference>
<feature type="active site" description="Proton acceptor" evidence="19">
    <location>
        <position position="650"/>
    </location>
</feature>
<feature type="transmembrane region" description="Helical" evidence="25">
    <location>
        <begin position="396"/>
        <end position="422"/>
    </location>
</feature>
<evidence type="ECO:0000256" key="15">
    <source>
        <dbReference type="ARBA" id="ARBA00023170"/>
    </source>
</evidence>
<dbReference type="EC" id="2.7.10.1" evidence="2"/>
<dbReference type="PANTHER" id="PTHR24416">
    <property type="entry name" value="TYROSINE-PROTEIN KINASE RECEPTOR"/>
    <property type="match status" value="1"/>
</dbReference>
<name>A0AAV4AVJ2_9GAST</name>
<keyword evidence="10 20" id="KW-0067">ATP-binding</keyword>
<dbReference type="GO" id="GO:0007169">
    <property type="term" value="P:cell surface receptor protein tyrosine kinase signaling pathway"/>
    <property type="evidence" value="ECO:0007669"/>
    <property type="project" value="TreeGrafter"/>
</dbReference>
<dbReference type="PANTHER" id="PTHR24416:SF550">
    <property type="entry name" value="FIBROBLAST GROWTH FACTOR RECEPTOR HOMOLOG 1-RELATED"/>
    <property type="match status" value="1"/>
</dbReference>
<dbReference type="InterPro" id="IPR001245">
    <property type="entry name" value="Ser-Thr/Tyr_kinase_cat_dom"/>
</dbReference>
<keyword evidence="21" id="KW-0460">Magnesium</keyword>
<evidence type="ECO:0000256" key="22">
    <source>
        <dbReference type="PIRSR" id="PIRSR000615-4"/>
    </source>
</evidence>
<feature type="binding site" evidence="21">
    <location>
        <position position="668"/>
    </location>
    <ligand>
        <name>Mg(2+)</name>
        <dbReference type="ChEBI" id="CHEBI:18420"/>
    </ligand>
</feature>
<evidence type="ECO:0000256" key="20">
    <source>
        <dbReference type="PIRSR" id="PIRSR000615-2"/>
    </source>
</evidence>
<dbReference type="InterPro" id="IPR007110">
    <property type="entry name" value="Ig-like_dom"/>
</dbReference>
<dbReference type="GO" id="GO:0005524">
    <property type="term" value="F:ATP binding"/>
    <property type="evidence" value="ECO:0007669"/>
    <property type="project" value="UniProtKB-UniRule"/>
</dbReference>
<gene>
    <name evidence="28" type="ORF">PoB_003706600</name>
</gene>
<evidence type="ECO:0000256" key="4">
    <source>
        <dbReference type="ARBA" id="ARBA00022679"/>
    </source>
</evidence>
<dbReference type="PROSITE" id="PS00109">
    <property type="entry name" value="PROTEIN_KINASE_TYR"/>
    <property type="match status" value="1"/>
</dbReference>
<dbReference type="SMART" id="SM00219">
    <property type="entry name" value="TyrKc"/>
    <property type="match status" value="1"/>
</dbReference>
<dbReference type="GO" id="GO:0046872">
    <property type="term" value="F:metal ion binding"/>
    <property type="evidence" value="ECO:0007669"/>
    <property type="project" value="UniProtKB-KW"/>
</dbReference>
<protein>
    <recommendedName>
        <fullName evidence="2">receptor protein-tyrosine kinase</fullName>
        <ecNumber evidence="2">2.7.10.1</ecNumber>
    </recommendedName>
</protein>
<dbReference type="InterPro" id="IPR011009">
    <property type="entry name" value="Kinase-like_dom_sf"/>
</dbReference>
<keyword evidence="6" id="KW-0732">Signal</keyword>
<keyword evidence="8 20" id="KW-0547">Nucleotide-binding</keyword>
<evidence type="ECO:0000256" key="19">
    <source>
        <dbReference type="PIRSR" id="PIRSR000615-1"/>
    </source>
</evidence>
<feature type="binding site" evidence="21">
    <location>
        <position position="655"/>
    </location>
    <ligand>
        <name>Mg(2+)</name>
        <dbReference type="ChEBI" id="CHEBI:18420"/>
    </ligand>
</feature>
<dbReference type="PROSITE" id="PS50835">
    <property type="entry name" value="IG_LIKE"/>
    <property type="match status" value="3"/>
</dbReference>
<dbReference type="FunFam" id="2.60.40.10:FF:000020">
    <property type="entry name" value="Fibroblast growth factor receptor"/>
    <property type="match status" value="1"/>
</dbReference>
<keyword evidence="17" id="KW-0393">Immunoglobulin domain</keyword>
<evidence type="ECO:0000256" key="25">
    <source>
        <dbReference type="SAM" id="Phobius"/>
    </source>
</evidence>
<evidence type="ECO:0000259" key="27">
    <source>
        <dbReference type="PROSITE" id="PS50835"/>
    </source>
</evidence>
<keyword evidence="16" id="KW-0325">Glycoprotein</keyword>
<dbReference type="SUPFAM" id="SSF56112">
    <property type="entry name" value="Protein kinase-like (PK-like)"/>
    <property type="match status" value="1"/>
</dbReference>
<keyword evidence="15 28" id="KW-0675">Receptor</keyword>
<keyword evidence="3" id="KW-0597">Phosphoprotein</keyword>
<evidence type="ECO:0000256" key="13">
    <source>
        <dbReference type="ARBA" id="ARBA00023137"/>
    </source>
</evidence>
<dbReference type="InterPro" id="IPR013783">
    <property type="entry name" value="Ig-like_fold"/>
</dbReference>
<keyword evidence="11 25" id="KW-1133">Transmembrane helix</keyword>
<evidence type="ECO:0000256" key="9">
    <source>
        <dbReference type="ARBA" id="ARBA00022777"/>
    </source>
</evidence>
<dbReference type="InterPro" id="IPR013098">
    <property type="entry name" value="Ig_I-set"/>
</dbReference>
<evidence type="ECO:0000256" key="2">
    <source>
        <dbReference type="ARBA" id="ARBA00011902"/>
    </source>
</evidence>
<dbReference type="EMBL" id="BLXT01004186">
    <property type="protein sequence ID" value="GFO10561.1"/>
    <property type="molecule type" value="Genomic_DNA"/>
</dbReference>
<evidence type="ECO:0000256" key="12">
    <source>
        <dbReference type="ARBA" id="ARBA00023136"/>
    </source>
</evidence>
<dbReference type="GO" id="GO:0005886">
    <property type="term" value="C:plasma membrane"/>
    <property type="evidence" value="ECO:0007669"/>
    <property type="project" value="TreeGrafter"/>
</dbReference>
<dbReference type="AlphaFoldDB" id="A0AAV4AVJ2"/>
<feature type="region of interest" description="Disordered" evidence="24">
    <location>
        <begin position="37"/>
        <end position="57"/>
    </location>
</feature>
<evidence type="ECO:0000256" key="17">
    <source>
        <dbReference type="ARBA" id="ARBA00023319"/>
    </source>
</evidence>
<evidence type="ECO:0000256" key="1">
    <source>
        <dbReference type="ARBA" id="ARBA00004167"/>
    </source>
</evidence>
<feature type="binding site" evidence="21">
    <location>
        <position position="462"/>
    </location>
    <ligand>
        <name>Mg(2+)</name>
        <dbReference type="ChEBI" id="CHEBI:18420"/>
    </ligand>
</feature>
<evidence type="ECO:0000256" key="5">
    <source>
        <dbReference type="ARBA" id="ARBA00022692"/>
    </source>
</evidence>
<dbReference type="SUPFAM" id="SSF48726">
    <property type="entry name" value="Immunoglobulin"/>
    <property type="match status" value="3"/>
</dbReference>
<keyword evidence="29" id="KW-1185">Reference proteome</keyword>
<keyword evidence="14" id="KW-1015">Disulfide bond</keyword>
<sequence>MSRNQCFSSLVLPSQKIVGIVTIALATLTVTVWSESSGTVGTTDKPRATTTAPPFIDNHGRGDPYQIYWIRAMPSKPIQRALHGMVTFYCGVHASGRFSKRLGHTSHIAWYKDGFPLILTNNMRMVGWSLKIKDLNVTDQGTYTCAVKFGPKQMQWEFTLNIGEEASSTDPYGIRWSRPMPVSVISRSANNMVEFYCGIVPAQGNIHWHEQIVNISWYKNGVPILRSRRIEPREWLLLIHNLKYSDQGNYTCLIHSHGKQMLWQFFLNVTYAPSSKPIFEERPFNQTVKVGSQAVLTCCPVPDMPLVQSKWLRHHFINGSWGSGPIKPNDPHITILRDWNGTHAPLVLSEVTEADEGWYTCVLRNSIGEVEEAAYLTVNPLRKPHTSQQSGIPHDLLLITGGTVGALVIIIIGIVVCALLWCRKRKKELMYSPYHKKESKESILQPLVKSRRISSKSSTSSYPSVMSSGSRPSIIRDDAFEFPRNRLMIQEILGQGAFGVVRLATASGICKTPGTTLVAVKTIRDEATPEERSEFVKELEVMISVKQCGSHKNIVNFLGCCTQDDPLCVIVEYCKKGNLRDYLISFRSHPDDFLRWWDNAEILMSTADPDDPVSSNAARDMVSQTVLLSFSRQIAQGMEFLAANKCIHRDLAARNVLVDSDNVLKIADFGLARNGEYYKKTSRGQLPVKWMPPEALFDQKYTEKSDVWSFGVVLWEIFTLGGMPYSTIPHEDLYSKLVAGYRMERPPLAPESLYETMKGCWNHYPDKRPDFTLLVMILERQLVRVANGGYLEVLADPSEL</sequence>
<dbReference type="PIRSF" id="PIRSF000615">
    <property type="entry name" value="TyrPK_CSF1-R"/>
    <property type="match status" value="1"/>
</dbReference>
<dbReference type="GO" id="GO:0004714">
    <property type="term" value="F:transmembrane receptor protein tyrosine kinase activity"/>
    <property type="evidence" value="ECO:0007669"/>
    <property type="project" value="UniProtKB-EC"/>
</dbReference>
<feature type="domain" description="Ig-like" evidence="27">
    <location>
        <begin position="179"/>
        <end position="254"/>
    </location>
</feature>
<dbReference type="InterPro" id="IPR036179">
    <property type="entry name" value="Ig-like_dom_sf"/>
</dbReference>
<feature type="compositionally biased region" description="Polar residues" evidence="24">
    <location>
        <begin position="37"/>
        <end position="52"/>
    </location>
</feature>
<dbReference type="CDD" id="cd00192">
    <property type="entry name" value="PTKc"/>
    <property type="match status" value="1"/>
</dbReference>
<comment type="caution">
    <text evidence="28">The sequence shown here is derived from an EMBL/GenBank/DDBJ whole genome shotgun (WGS) entry which is preliminary data.</text>
</comment>
<keyword evidence="5 25" id="KW-0812">Transmembrane</keyword>
<comment type="subcellular location">
    <subcellularLocation>
        <location evidence="1">Membrane</location>
        <topology evidence="1">Single-pass membrane protein</topology>
    </subcellularLocation>
</comment>
<keyword evidence="9" id="KW-0418">Kinase</keyword>
<organism evidence="28 29">
    <name type="scientific">Plakobranchus ocellatus</name>
    <dbReference type="NCBI Taxonomy" id="259542"/>
    <lineage>
        <taxon>Eukaryota</taxon>
        <taxon>Metazoa</taxon>
        <taxon>Spiralia</taxon>
        <taxon>Lophotrochozoa</taxon>
        <taxon>Mollusca</taxon>
        <taxon>Gastropoda</taxon>
        <taxon>Heterobranchia</taxon>
        <taxon>Euthyneura</taxon>
        <taxon>Panpulmonata</taxon>
        <taxon>Sacoglossa</taxon>
        <taxon>Placobranchoidea</taxon>
        <taxon>Plakobranchidae</taxon>
        <taxon>Plakobranchus</taxon>
    </lineage>
</organism>
<keyword evidence="7" id="KW-0677">Repeat</keyword>
<evidence type="ECO:0000256" key="24">
    <source>
        <dbReference type="SAM" id="MobiDB-lite"/>
    </source>
</evidence>
<dbReference type="SMART" id="SM00409">
    <property type="entry name" value="IG"/>
    <property type="match status" value="3"/>
</dbReference>
<feature type="binding site" evidence="20">
    <location>
        <position position="654"/>
    </location>
    <ligand>
        <name>ATP</name>
        <dbReference type="ChEBI" id="CHEBI:30616"/>
    </ligand>
</feature>
<dbReference type="Gene3D" id="1.10.510.10">
    <property type="entry name" value="Transferase(Phosphotransferase) domain 1"/>
    <property type="match status" value="1"/>
</dbReference>
<dbReference type="PROSITE" id="PS50011">
    <property type="entry name" value="PROTEIN_KINASE_DOM"/>
    <property type="match status" value="1"/>
</dbReference>
<feature type="domain" description="Ig-like" evidence="27">
    <location>
        <begin position="277"/>
        <end position="377"/>
    </location>
</feature>
<evidence type="ECO:0000256" key="3">
    <source>
        <dbReference type="ARBA" id="ARBA00022553"/>
    </source>
</evidence>
<dbReference type="InterPro" id="IPR017441">
    <property type="entry name" value="Protein_kinase_ATP_BS"/>
</dbReference>
<dbReference type="InterPro" id="IPR000719">
    <property type="entry name" value="Prot_kinase_dom"/>
</dbReference>